<sequence>MPGTDATGNAAGGAAPRGATGPGDGRFVLPLLALTLGHVLSNAVRTMPAIAADVLARDLGVTQQGLAAIVGVFPLAFALASLPAGVALDRYGVRRVGLGLVAIITLGAALAALATGPWSMLLAQVVLGTGCSGVLVTPMTLAARTVAPRQLGLWSGIVLAVGNCGMLLSASPMAWLVEAAGWRAGYWAGVGLGLAALALIALLVPRLPPKAPGATQAPSRGMAREVRETLQLMVSPSLRGLAALAFGSYALQIGLRGLWGGPWLMEVKGLTRLEAGNVLLATTVALVCGPLLTGVLDRRLGRRRYTAAGGHALAALLAVLMVCGGPGGPLSRLAGVEMLPAWWDSTMLVLFGLSLGVTSLLFALARAAVPVALTGRALSAINIVNFLGTAVLQPLSGPVAAASGVGAAILFLAAATLIGVALFLLLPAVPTGTRL</sequence>
<feature type="transmembrane region" description="Helical" evidence="6">
    <location>
        <begin position="308"/>
        <end position="327"/>
    </location>
</feature>
<reference evidence="8" key="1">
    <citation type="submission" date="2022-04" db="EMBL/GenBank/DDBJ databases">
        <title>Roseomonas acroporae sp. nov., isolated from coral Acropora digitifera.</title>
        <authorList>
            <person name="Sun H."/>
        </authorList>
    </citation>
    <scope>NUCLEOTIDE SEQUENCE</scope>
    <source>
        <strain evidence="8">NAR14</strain>
    </source>
</reference>
<dbReference type="GO" id="GO:0012505">
    <property type="term" value="C:endomembrane system"/>
    <property type="evidence" value="ECO:0007669"/>
    <property type="project" value="UniProtKB-SubCell"/>
</dbReference>
<evidence type="ECO:0000259" key="7">
    <source>
        <dbReference type="PROSITE" id="PS50850"/>
    </source>
</evidence>
<feature type="transmembrane region" description="Helical" evidence="6">
    <location>
        <begin position="96"/>
        <end position="115"/>
    </location>
</feature>
<feature type="domain" description="Major facilitator superfamily (MFS) profile" evidence="7">
    <location>
        <begin position="30"/>
        <end position="431"/>
    </location>
</feature>
<dbReference type="Proteomes" id="UP001139516">
    <property type="component" value="Unassembled WGS sequence"/>
</dbReference>
<evidence type="ECO:0000256" key="1">
    <source>
        <dbReference type="ARBA" id="ARBA00004127"/>
    </source>
</evidence>
<keyword evidence="9" id="KW-1185">Reference proteome</keyword>
<dbReference type="GO" id="GO:0022857">
    <property type="term" value="F:transmembrane transporter activity"/>
    <property type="evidence" value="ECO:0007669"/>
    <property type="project" value="InterPro"/>
</dbReference>
<keyword evidence="2" id="KW-0813">Transport</keyword>
<dbReference type="AlphaFoldDB" id="A0A9X1YFK0"/>
<feature type="transmembrane region" description="Helical" evidence="6">
    <location>
        <begin position="65"/>
        <end position="84"/>
    </location>
</feature>
<comment type="caution">
    <text evidence="8">The sequence shown here is derived from an EMBL/GenBank/DDBJ whole genome shotgun (WGS) entry which is preliminary data.</text>
</comment>
<dbReference type="CDD" id="cd06174">
    <property type="entry name" value="MFS"/>
    <property type="match status" value="1"/>
</dbReference>
<name>A0A9X1YFK0_9PROT</name>
<dbReference type="InterPro" id="IPR011701">
    <property type="entry name" value="MFS"/>
</dbReference>
<organism evidence="8 9">
    <name type="scientific">Roseomonas acroporae</name>
    <dbReference type="NCBI Taxonomy" id="2937791"/>
    <lineage>
        <taxon>Bacteria</taxon>
        <taxon>Pseudomonadati</taxon>
        <taxon>Pseudomonadota</taxon>
        <taxon>Alphaproteobacteria</taxon>
        <taxon>Acetobacterales</taxon>
        <taxon>Roseomonadaceae</taxon>
        <taxon>Roseomonas</taxon>
    </lineage>
</organism>
<dbReference type="InterPro" id="IPR036259">
    <property type="entry name" value="MFS_trans_sf"/>
</dbReference>
<keyword evidence="3 6" id="KW-0812">Transmembrane</keyword>
<dbReference type="RefSeq" id="WP_248667419.1">
    <property type="nucleotide sequence ID" value="NZ_JALPRX010000054.1"/>
</dbReference>
<dbReference type="InterPro" id="IPR020846">
    <property type="entry name" value="MFS_dom"/>
</dbReference>
<evidence type="ECO:0000256" key="4">
    <source>
        <dbReference type="ARBA" id="ARBA00022989"/>
    </source>
</evidence>
<protein>
    <submittedName>
        <fullName evidence="8">MFS transporter</fullName>
    </submittedName>
</protein>
<dbReference type="Pfam" id="PF07690">
    <property type="entry name" value="MFS_1"/>
    <property type="match status" value="1"/>
</dbReference>
<feature type="transmembrane region" description="Helical" evidence="6">
    <location>
        <begin position="186"/>
        <end position="204"/>
    </location>
</feature>
<feature type="transmembrane region" description="Helical" evidence="6">
    <location>
        <begin position="275"/>
        <end position="296"/>
    </location>
</feature>
<keyword evidence="4 6" id="KW-1133">Transmembrane helix</keyword>
<proteinExistence type="predicted"/>
<dbReference type="EMBL" id="JALPRX010000054">
    <property type="protein sequence ID" value="MCK8785296.1"/>
    <property type="molecule type" value="Genomic_DNA"/>
</dbReference>
<feature type="transmembrane region" description="Helical" evidence="6">
    <location>
        <begin position="377"/>
        <end position="395"/>
    </location>
</feature>
<dbReference type="SUPFAM" id="SSF103473">
    <property type="entry name" value="MFS general substrate transporter"/>
    <property type="match status" value="1"/>
</dbReference>
<gene>
    <name evidence="8" type="ORF">M0638_12965</name>
</gene>
<comment type="subcellular location">
    <subcellularLocation>
        <location evidence="1">Endomembrane system</location>
        <topology evidence="1">Multi-pass membrane protein</topology>
    </subcellularLocation>
</comment>
<evidence type="ECO:0000256" key="6">
    <source>
        <dbReference type="SAM" id="Phobius"/>
    </source>
</evidence>
<dbReference type="PANTHER" id="PTHR23501:SF191">
    <property type="entry name" value="VACUOLAR BASIC AMINO ACID TRANSPORTER 4"/>
    <property type="match status" value="1"/>
</dbReference>
<evidence type="ECO:0000313" key="9">
    <source>
        <dbReference type="Proteomes" id="UP001139516"/>
    </source>
</evidence>
<feature type="transmembrane region" description="Helical" evidence="6">
    <location>
        <begin position="153"/>
        <end position="174"/>
    </location>
</feature>
<keyword evidence="5 6" id="KW-0472">Membrane</keyword>
<feature type="transmembrane region" description="Helical" evidence="6">
    <location>
        <begin position="237"/>
        <end position="255"/>
    </location>
</feature>
<feature type="transmembrane region" description="Helical" evidence="6">
    <location>
        <begin position="121"/>
        <end position="141"/>
    </location>
</feature>
<evidence type="ECO:0000256" key="5">
    <source>
        <dbReference type="ARBA" id="ARBA00023136"/>
    </source>
</evidence>
<feature type="transmembrane region" description="Helical" evidence="6">
    <location>
        <begin position="347"/>
        <end position="365"/>
    </location>
</feature>
<feature type="transmembrane region" description="Helical" evidence="6">
    <location>
        <begin position="401"/>
        <end position="426"/>
    </location>
</feature>
<evidence type="ECO:0000313" key="8">
    <source>
        <dbReference type="EMBL" id="MCK8785296.1"/>
    </source>
</evidence>
<accession>A0A9X1YFK0</accession>
<dbReference type="GO" id="GO:0005886">
    <property type="term" value="C:plasma membrane"/>
    <property type="evidence" value="ECO:0007669"/>
    <property type="project" value="TreeGrafter"/>
</dbReference>
<dbReference type="Gene3D" id="1.20.1250.20">
    <property type="entry name" value="MFS general substrate transporter like domains"/>
    <property type="match status" value="1"/>
</dbReference>
<dbReference type="PANTHER" id="PTHR23501">
    <property type="entry name" value="MAJOR FACILITATOR SUPERFAMILY"/>
    <property type="match status" value="1"/>
</dbReference>
<dbReference type="PROSITE" id="PS50850">
    <property type="entry name" value="MFS"/>
    <property type="match status" value="1"/>
</dbReference>
<evidence type="ECO:0000256" key="3">
    <source>
        <dbReference type="ARBA" id="ARBA00022692"/>
    </source>
</evidence>
<evidence type="ECO:0000256" key="2">
    <source>
        <dbReference type="ARBA" id="ARBA00022448"/>
    </source>
</evidence>